<accession>A0AAD7R1P3</accession>
<protein>
    <submittedName>
        <fullName evidence="2">Uncharacterized protein</fullName>
    </submittedName>
</protein>
<gene>
    <name evidence="2" type="ORF">AAFF_G00083550</name>
</gene>
<organism evidence="2 3">
    <name type="scientific">Aldrovandia affinis</name>
    <dbReference type="NCBI Taxonomy" id="143900"/>
    <lineage>
        <taxon>Eukaryota</taxon>
        <taxon>Metazoa</taxon>
        <taxon>Chordata</taxon>
        <taxon>Craniata</taxon>
        <taxon>Vertebrata</taxon>
        <taxon>Euteleostomi</taxon>
        <taxon>Actinopterygii</taxon>
        <taxon>Neopterygii</taxon>
        <taxon>Teleostei</taxon>
        <taxon>Notacanthiformes</taxon>
        <taxon>Halosauridae</taxon>
        <taxon>Aldrovandia</taxon>
    </lineage>
</organism>
<dbReference type="EMBL" id="JAINUG010001503">
    <property type="protein sequence ID" value="KAJ8355236.1"/>
    <property type="molecule type" value="Genomic_DNA"/>
</dbReference>
<comment type="caution">
    <text evidence="2">The sequence shown here is derived from an EMBL/GenBank/DDBJ whole genome shotgun (WGS) entry which is preliminary data.</text>
</comment>
<dbReference type="Proteomes" id="UP001221898">
    <property type="component" value="Unassembled WGS sequence"/>
</dbReference>
<dbReference type="AlphaFoldDB" id="A0AAD7R1P3"/>
<evidence type="ECO:0000256" key="1">
    <source>
        <dbReference type="SAM" id="MobiDB-lite"/>
    </source>
</evidence>
<evidence type="ECO:0000313" key="3">
    <source>
        <dbReference type="Proteomes" id="UP001221898"/>
    </source>
</evidence>
<evidence type="ECO:0000313" key="2">
    <source>
        <dbReference type="EMBL" id="KAJ8355236.1"/>
    </source>
</evidence>
<keyword evidence="3" id="KW-1185">Reference proteome</keyword>
<sequence length="125" mass="13819">MARVGDVWLHSCDTPQCAVPSPGTSLPSQERARARAQHRQQREAGRLRMRSSQEDSPPQTTRRGALALNRGKYGSVLLSPLAAFVNCSWGSELLITPLFCDPRCTHSTQSLLLELGQRPQQDPEP</sequence>
<proteinExistence type="predicted"/>
<name>A0AAD7R1P3_9TELE</name>
<feature type="region of interest" description="Disordered" evidence="1">
    <location>
        <begin position="19"/>
        <end position="67"/>
    </location>
</feature>
<reference evidence="2" key="1">
    <citation type="journal article" date="2023" name="Science">
        <title>Genome structures resolve the early diversification of teleost fishes.</title>
        <authorList>
            <person name="Parey E."/>
            <person name="Louis A."/>
            <person name="Montfort J."/>
            <person name="Bouchez O."/>
            <person name="Roques C."/>
            <person name="Iampietro C."/>
            <person name="Lluch J."/>
            <person name="Castinel A."/>
            <person name="Donnadieu C."/>
            <person name="Desvignes T."/>
            <person name="Floi Bucao C."/>
            <person name="Jouanno E."/>
            <person name="Wen M."/>
            <person name="Mejri S."/>
            <person name="Dirks R."/>
            <person name="Jansen H."/>
            <person name="Henkel C."/>
            <person name="Chen W.J."/>
            <person name="Zahm M."/>
            <person name="Cabau C."/>
            <person name="Klopp C."/>
            <person name="Thompson A.W."/>
            <person name="Robinson-Rechavi M."/>
            <person name="Braasch I."/>
            <person name="Lecointre G."/>
            <person name="Bobe J."/>
            <person name="Postlethwait J.H."/>
            <person name="Berthelot C."/>
            <person name="Roest Crollius H."/>
            <person name="Guiguen Y."/>
        </authorList>
    </citation>
    <scope>NUCLEOTIDE SEQUENCE</scope>
    <source>
        <strain evidence="2">NC1722</strain>
    </source>
</reference>